<dbReference type="AlphaFoldDB" id="A0AAV6RU85"/>
<evidence type="ECO:0000313" key="1">
    <source>
        <dbReference type="EMBL" id="KAG7509062.1"/>
    </source>
</evidence>
<protein>
    <submittedName>
        <fullName evidence="1">Uncharacterized protein</fullName>
    </submittedName>
</protein>
<dbReference type="Proteomes" id="UP000693946">
    <property type="component" value="Linkage Group LG17"/>
</dbReference>
<evidence type="ECO:0000313" key="2">
    <source>
        <dbReference type="Proteomes" id="UP000693946"/>
    </source>
</evidence>
<accession>A0AAV6RU85</accession>
<name>A0AAV6RU85_SOLSE</name>
<comment type="caution">
    <text evidence="1">The sequence shown here is derived from an EMBL/GenBank/DDBJ whole genome shotgun (WGS) entry which is preliminary data.</text>
</comment>
<gene>
    <name evidence="1" type="ORF">JOB18_033120</name>
</gene>
<sequence>MRLSAFKMETNDLHHHHHHHQDWMNSSCSSSAGHCGAEAEFYAAAGNMSSYMSAHGVTGTGNMNAPYLNPVGIGMRPGPQARELSSVSPPPYAAMSVMKVKVHHCDLLTSSHMRVPYPPQRLPPPPPPPPSFFSSFNHRFSINNLMSEPPLLLLPNPGPGSGLDPVPSTDNSSGYYYHHQNQNQNLSSITGNRTEFLE</sequence>
<reference evidence="1 2" key="1">
    <citation type="journal article" date="2021" name="Sci. Rep.">
        <title>Chromosome anchoring in Senegalese sole (Solea senegalensis) reveals sex-associated markers and genome rearrangements in flatfish.</title>
        <authorList>
            <person name="Guerrero-Cozar I."/>
            <person name="Gomez-Garrido J."/>
            <person name="Berbel C."/>
            <person name="Martinez-Blanch J.F."/>
            <person name="Alioto T."/>
            <person name="Claros M.G."/>
            <person name="Gagnaire P.A."/>
            <person name="Manchado M."/>
        </authorList>
    </citation>
    <scope>NUCLEOTIDE SEQUENCE [LARGE SCALE GENOMIC DNA]</scope>
    <source>
        <strain evidence="1">Sse05_10M</strain>
    </source>
</reference>
<organism evidence="1 2">
    <name type="scientific">Solea senegalensis</name>
    <name type="common">Senegalese sole</name>
    <dbReference type="NCBI Taxonomy" id="28829"/>
    <lineage>
        <taxon>Eukaryota</taxon>
        <taxon>Metazoa</taxon>
        <taxon>Chordata</taxon>
        <taxon>Craniata</taxon>
        <taxon>Vertebrata</taxon>
        <taxon>Euteleostomi</taxon>
        <taxon>Actinopterygii</taxon>
        <taxon>Neopterygii</taxon>
        <taxon>Teleostei</taxon>
        <taxon>Neoteleostei</taxon>
        <taxon>Acanthomorphata</taxon>
        <taxon>Carangaria</taxon>
        <taxon>Pleuronectiformes</taxon>
        <taxon>Pleuronectoidei</taxon>
        <taxon>Soleidae</taxon>
        <taxon>Solea</taxon>
    </lineage>
</organism>
<proteinExistence type="predicted"/>
<keyword evidence="2" id="KW-1185">Reference proteome</keyword>
<dbReference type="EMBL" id="JAGKHQ010000009">
    <property type="protein sequence ID" value="KAG7509062.1"/>
    <property type="molecule type" value="Genomic_DNA"/>
</dbReference>